<reference evidence="6" key="1">
    <citation type="submission" date="2017-11" db="EMBL/GenBank/DDBJ databases">
        <title>Three new genomes from thermophilic consortium.</title>
        <authorList>
            <person name="Quaggio R."/>
            <person name="Amgarten D."/>
            <person name="Setubal J.C."/>
        </authorList>
    </citation>
    <scope>NUCLEOTIDE SEQUENCE</scope>
    <source>
        <strain evidence="6">ZCTH01-B2</strain>
    </source>
</reference>
<dbReference type="AlphaFoldDB" id="A0A953I7F9"/>
<dbReference type="InterPro" id="IPR011249">
    <property type="entry name" value="Metalloenz_LuxS/M16"/>
</dbReference>
<proteinExistence type="inferred from homology"/>
<feature type="domain" description="Peptidase M16 N-terminal" evidence="4">
    <location>
        <begin position="25"/>
        <end position="164"/>
    </location>
</feature>
<evidence type="ECO:0000313" key="6">
    <source>
        <dbReference type="EMBL" id="MBY6275006.1"/>
    </source>
</evidence>
<dbReference type="Pfam" id="PF05193">
    <property type="entry name" value="Peptidase_M16_C"/>
    <property type="match status" value="2"/>
</dbReference>
<feature type="domain" description="Peptidase M16 N-terminal" evidence="4">
    <location>
        <begin position="516"/>
        <end position="646"/>
    </location>
</feature>
<protein>
    <submittedName>
        <fullName evidence="6">Insulinase family protein</fullName>
    </submittedName>
</protein>
<dbReference type="PROSITE" id="PS00143">
    <property type="entry name" value="INSULINASE"/>
    <property type="match status" value="1"/>
</dbReference>
<organism evidence="6 7">
    <name type="scientific">Symbiobacterium thermophilum</name>
    <dbReference type="NCBI Taxonomy" id="2734"/>
    <lineage>
        <taxon>Bacteria</taxon>
        <taxon>Bacillati</taxon>
        <taxon>Bacillota</taxon>
        <taxon>Clostridia</taxon>
        <taxon>Eubacteriales</taxon>
        <taxon>Symbiobacteriaceae</taxon>
        <taxon>Symbiobacterium</taxon>
    </lineage>
</organism>
<dbReference type="InterPro" id="IPR011765">
    <property type="entry name" value="Pept_M16_N"/>
</dbReference>
<dbReference type="RefSeq" id="WP_273377700.1">
    <property type="nucleotide sequence ID" value="NZ_PIUK01000009.1"/>
</dbReference>
<feature type="compositionally biased region" description="Low complexity" evidence="3">
    <location>
        <begin position="433"/>
        <end position="471"/>
    </location>
</feature>
<feature type="region of interest" description="Disordered" evidence="3">
    <location>
        <begin position="419"/>
        <end position="491"/>
    </location>
</feature>
<dbReference type="Gene3D" id="3.30.830.10">
    <property type="entry name" value="Metalloenzyme, LuxS/M16 peptidase-like"/>
    <property type="match status" value="4"/>
</dbReference>
<evidence type="ECO:0000256" key="1">
    <source>
        <dbReference type="ARBA" id="ARBA00007261"/>
    </source>
</evidence>
<sequence>MSYRIAPTQVAELPNGLKVYVREVRHAPVVTSMVWYGVGSRDEGPGQTGLSHFLEHMMFKGTPRFPYGVLEEAVKRRGGMWNAFTSYDYTAYYEVLPAQHLEFSFEVEADRMASMTFDPDLTVRERGIIVSEREGGENHPSFWLNEAFMATAFRVLPYRHPIIGSKADIRATTADALAAHYRRYYRPNNAALVVVGDVEAERVLRLAERHFGPLPAGGPVPPFTAAEPEQEAERRVTVRRPGPHPMLLAGYRIPEAAHPDQPALMLLAALLSGSASLGAAMGRSSRLHRRLIDTGLAVSAGAHVRAFQHAGLFMLTATPAPTVSLSSLEEALFDEVERLRAGEVSDEEFARARKQVRASLLYTMESTLNQAVFLGSTALTQGVERFDRALEELEAVTPADVLRAARQYLDVRRRTVGHFVPGDEATPGDEPLPGGEARAAAAASAPRAASSADAPSSAAVAPGANGASPVGTPDYQQPADRRIPRPEAGPARPLLAAERIVRRELPGGAVLLLLPTPTVPSVFVRVQMEAGAVHEPPEKAGLAQLVAGVLTRGTAAYSAQELAIITDAQGMSLRVDAGRETAVAALKCLPEDLARGVQLLAEVVRRPSFPDDEVERLRTQMLVNWRRSEDDTRSVAARRLMERIYPEGHPYRQPIGGTEATLTGLQADDLRRFHQAHYGPRGAVITVVGDVDPESAAAALEEAFAGWEGGTGRAAIPPVPVPPGGRTHVPLAGKTQTDIALGWPLVDRGHPDYLALEVLATLFGGNGTPASSRLFRDVRERHGLSYYQYAVFGGTSGPGPWTAHLGVNPSRLEFAVETVRAELRRLVAEPVPVPELQALQDFLTGYPAVQHESPERIAARLAEIERFGLGLDWLQRHPRELAALTPEVLQEVAARHLVPERLTIVTAGPAESPANVSASKE</sequence>
<dbReference type="PANTHER" id="PTHR11851">
    <property type="entry name" value="METALLOPROTEASE"/>
    <property type="match status" value="1"/>
</dbReference>
<feature type="domain" description="Peptidase M16 C-terminal" evidence="5">
    <location>
        <begin position="173"/>
        <end position="355"/>
    </location>
</feature>
<dbReference type="Proteomes" id="UP000732377">
    <property type="component" value="Unassembled WGS sequence"/>
</dbReference>
<dbReference type="Pfam" id="PF00675">
    <property type="entry name" value="Peptidase_M16"/>
    <property type="match status" value="2"/>
</dbReference>
<evidence type="ECO:0000259" key="5">
    <source>
        <dbReference type="Pfam" id="PF05193"/>
    </source>
</evidence>
<dbReference type="InterPro" id="IPR050361">
    <property type="entry name" value="MPP/UQCRC_Complex"/>
</dbReference>
<dbReference type="SUPFAM" id="SSF63411">
    <property type="entry name" value="LuxS/MPP-like metallohydrolase"/>
    <property type="match status" value="4"/>
</dbReference>
<name>A0A953I7F9_SYMTR</name>
<dbReference type="GO" id="GO:0046872">
    <property type="term" value="F:metal ion binding"/>
    <property type="evidence" value="ECO:0007669"/>
    <property type="project" value="InterPro"/>
</dbReference>
<evidence type="ECO:0000256" key="3">
    <source>
        <dbReference type="SAM" id="MobiDB-lite"/>
    </source>
</evidence>
<evidence type="ECO:0000313" key="7">
    <source>
        <dbReference type="Proteomes" id="UP000732377"/>
    </source>
</evidence>
<feature type="domain" description="Peptidase M16 C-terminal" evidence="5">
    <location>
        <begin position="665"/>
        <end position="840"/>
    </location>
</feature>
<dbReference type="EMBL" id="PIUK01000009">
    <property type="protein sequence ID" value="MBY6275006.1"/>
    <property type="molecule type" value="Genomic_DNA"/>
</dbReference>
<dbReference type="GO" id="GO:0006508">
    <property type="term" value="P:proteolysis"/>
    <property type="evidence" value="ECO:0007669"/>
    <property type="project" value="InterPro"/>
</dbReference>
<comment type="similarity">
    <text evidence="1 2">Belongs to the peptidase M16 family.</text>
</comment>
<dbReference type="GO" id="GO:0004222">
    <property type="term" value="F:metalloendopeptidase activity"/>
    <property type="evidence" value="ECO:0007669"/>
    <property type="project" value="InterPro"/>
</dbReference>
<accession>A0A953I7F9</accession>
<dbReference type="PANTHER" id="PTHR11851:SF49">
    <property type="entry name" value="MITOCHONDRIAL-PROCESSING PEPTIDASE SUBUNIT ALPHA"/>
    <property type="match status" value="1"/>
</dbReference>
<evidence type="ECO:0000256" key="2">
    <source>
        <dbReference type="RuleBase" id="RU004447"/>
    </source>
</evidence>
<dbReference type="InterPro" id="IPR007863">
    <property type="entry name" value="Peptidase_M16_C"/>
</dbReference>
<evidence type="ECO:0000259" key="4">
    <source>
        <dbReference type="Pfam" id="PF00675"/>
    </source>
</evidence>
<dbReference type="InterPro" id="IPR001431">
    <property type="entry name" value="Pept_M16_Zn_BS"/>
</dbReference>
<gene>
    <name evidence="6" type="ORF">CWE10_02120</name>
</gene>
<comment type="caution">
    <text evidence="6">The sequence shown here is derived from an EMBL/GenBank/DDBJ whole genome shotgun (WGS) entry which is preliminary data.</text>
</comment>